<protein>
    <submittedName>
        <fullName evidence="2">Acyltransferase</fullName>
    </submittedName>
</protein>
<feature type="transmembrane region" description="Helical" evidence="1">
    <location>
        <begin position="264"/>
        <end position="283"/>
    </location>
</feature>
<feature type="transmembrane region" description="Helical" evidence="1">
    <location>
        <begin position="333"/>
        <end position="353"/>
    </location>
</feature>
<evidence type="ECO:0000256" key="1">
    <source>
        <dbReference type="SAM" id="Phobius"/>
    </source>
</evidence>
<sequence>MPSAPPRLGALTGLRFAAALAILLFHYGAPLIAGAPAWAGRLQVGGYAWVGLFYVLSGFVLAHAHPEPMGPPERRAFLAARLARLYPAYAIAFLLSAPFAAERWWDGGPVAAAKMGVVAVATLLLVHAWLPPIARLWNAPGWSTSVVASFYAAFPFVAARLGRLRRRGLLVALGAAWGLSLAFPLLYLALAPDGPGAVARPHEPPWLLALKFHPVPRAGEFLAGVSLGLLHRRGLALPRGGGAIAGVALAAAAAIIASGRAPYVLLHNGLLVPLYAIALLGLARGDGLLAGVLSSTPARTLGDAAFALYALQEPLWRWARLLAGAERAPASPAFVIAFCAAATGIAVAVSVSFERPVRRWLRARLSAEPPRRGAEAGGR</sequence>
<keyword evidence="1" id="KW-1133">Transmembrane helix</keyword>
<keyword evidence="2" id="KW-0808">Transferase</keyword>
<keyword evidence="1" id="KW-0812">Transmembrane</keyword>
<dbReference type="Proteomes" id="UP001162891">
    <property type="component" value="Chromosome"/>
</dbReference>
<gene>
    <name evidence="2" type="ORF">AMOR_47930</name>
</gene>
<dbReference type="GO" id="GO:0016746">
    <property type="term" value="F:acyltransferase activity"/>
    <property type="evidence" value="ECO:0007669"/>
    <property type="project" value="UniProtKB-KW"/>
</dbReference>
<accession>A0ABM7X1Y4</accession>
<dbReference type="EMBL" id="AP025591">
    <property type="protein sequence ID" value="BDG05797.1"/>
    <property type="molecule type" value="Genomic_DNA"/>
</dbReference>
<dbReference type="InterPro" id="IPR050879">
    <property type="entry name" value="Acyltransferase_3"/>
</dbReference>
<dbReference type="PANTHER" id="PTHR23028">
    <property type="entry name" value="ACETYLTRANSFERASE"/>
    <property type="match status" value="1"/>
</dbReference>
<keyword evidence="2" id="KW-0012">Acyltransferase</keyword>
<evidence type="ECO:0000313" key="2">
    <source>
        <dbReference type="EMBL" id="BDG05797.1"/>
    </source>
</evidence>
<feature type="transmembrane region" description="Helical" evidence="1">
    <location>
        <begin position="112"/>
        <end position="130"/>
    </location>
</feature>
<feature type="transmembrane region" description="Helical" evidence="1">
    <location>
        <begin position="142"/>
        <end position="162"/>
    </location>
</feature>
<keyword evidence="3" id="KW-1185">Reference proteome</keyword>
<feature type="transmembrane region" description="Helical" evidence="1">
    <location>
        <begin position="169"/>
        <end position="190"/>
    </location>
</feature>
<name>A0ABM7X1Y4_9BACT</name>
<feature type="transmembrane region" description="Helical" evidence="1">
    <location>
        <begin position="236"/>
        <end position="257"/>
    </location>
</feature>
<organism evidence="2 3">
    <name type="scientific">Anaeromyxobacter oryzae</name>
    <dbReference type="NCBI Taxonomy" id="2918170"/>
    <lineage>
        <taxon>Bacteria</taxon>
        <taxon>Pseudomonadati</taxon>
        <taxon>Myxococcota</taxon>
        <taxon>Myxococcia</taxon>
        <taxon>Myxococcales</taxon>
        <taxon>Cystobacterineae</taxon>
        <taxon>Anaeromyxobacteraceae</taxon>
        <taxon>Anaeromyxobacter</taxon>
    </lineage>
</organism>
<feature type="transmembrane region" description="Helical" evidence="1">
    <location>
        <begin position="16"/>
        <end position="39"/>
    </location>
</feature>
<proteinExistence type="predicted"/>
<dbReference type="PANTHER" id="PTHR23028:SF53">
    <property type="entry name" value="ACYL_TRANSF_3 DOMAIN-CONTAINING PROTEIN"/>
    <property type="match status" value="1"/>
</dbReference>
<feature type="transmembrane region" description="Helical" evidence="1">
    <location>
        <begin position="46"/>
        <end position="65"/>
    </location>
</feature>
<keyword evidence="1" id="KW-0472">Membrane</keyword>
<feature type="transmembrane region" description="Helical" evidence="1">
    <location>
        <begin position="85"/>
        <end position="105"/>
    </location>
</feature>
<dbReference type="RefSeq" id="WP_248354932.1">
    <property type="nucleotide sequence ID" value="NZ_AP025591.1"/>
</dbReference>
<reference evidence="3" key="1">
    <citation type="journal article" date="2022" name="Int. J. Syst. Evol. Microbiol.">
        <title>Anaeromyxobacter oryzae sp. nov., Anaeromyxobacter diazotrophicus sp. nov. and Anaeromyxobacter paludicola sp. nov., isolated from paddy soils.</title>
        <authorList>
            <person name="Itoh H."/>
            <person name="Xu Z."/>
            <person name="Mise K."/>
            <person name="Masuda Y."/>
            <person name="Ushijima N."/>
            <person name="Hayakawa C."/>
            <person name="Shiratori Y."/>
            <person name="Senoo K."/>
        </authorList>
    </citation>
    <scope>NUCLEOTIDE SEQUENCE [LARGE SCALE GENOMIC DNA]</scope>
    <source>
        <strain evidence="3">Red232</strain>
    </source>
</reference>
<evidence type="ECO:0000313" key="3">
    <source>
        <dbReference type="Proteomes" id="UP001162891"/>
    </source>
</evidence>